<sequence length="123" mass="13382">MAVNLAVACRLRSFTRCAGALRNSACSPTVAVLSQAIDPPVINGVCNPRKPGVVTLPGYQDPVADIAYALRHKSVRVLNPNLSPSDSSDEDWSFPDAEEGIIIYSQNLPLCQPYSRSRHNYII</sequence>
<keyword evidence="2" id="KW-1185">Reference proteome</keyword>
<evidence type="ECO:0000313" key="2">
    <source>
        <dbReference type="Proteomes" id="UP000710440"/>
    </source>
</evidence>
<proteinExistence type="predicted"/>
<comment type="caution">
    <text evidence="1">The sequence shown here is derived from an EMBL/GenBank/DDBJ whole genome shotgun (WGS) entry which is preliminary data.</text>
</comment>
<evidence type="ECO:0000313" key="1">
    <source>
        <dbReference type="EMBL" id="GIJ99617.1"/>
    </source>
</evidence>
<name>A0A9P3BNI3_ASPVI</name>
<dbReference type="EMBL" id="BOPL01000002">
    <property type="protein sequence ID" value="GIJ99617.1"/>
    <property type="molecule type" value="Genomic_DNA"/>
</dbReference>
<dbReference type="GeneID" id="66931600"/>
<dbReference type="AlphaFoldDB" id="A0A9P3BNI3"/>
<gene>
    <name evidence="1" type="ORF">Aspvir_003618</name>
</gene>
<dbReference type="Proteomes" id="UP000710440">
    <property type="component" value="Unassembled WGS sequence"/>
</dbReference>
<organism evidence="1 2">
    <name type="scientific">Aspergillus viridinutans</name>
    <dbReference type="NCBI Taxonomy" id="75553"/>
    <lineage>
        <taxon>Eukaryota</taxon>
        <taxon>Fungi</taxon>
        <taxon>Dikarya</taxon>
        <taxon>Ascomycota</taxon>
        <taxon>Pezizomycotina</taxon>
        <taxon>Eurotiomycetes</taxon>
        <taxon>Eurotiomycetidae</taxon>
        <taxon>Eurotiales</taxon>
        <taxon>Aspergillaceae</taxon>
        <taxon>Aspergillus</taxon>
        <taxon>Aspergillus subgen. Fumigati</taxon>
    </lineage>
</organism>
<reference evidence="1 2" key="1">
    <citation type="submission" date="2021-02" db="EMBL/GenBank/DDBJ databases">
        <title>Pan-genome distribution and transcriptional activeness of fungal secondary metabolism genes in Aspergillus section Fumigati.</title>
        <authorList>
            <person name="Takahashi H."/>
            <person name="Umemura M."/>
            <person name="Ninomiya A."/>
            <person name="Kusuya Y."/>
            <person name="Urayama S."/>
            <person name="Shimizu M."/>
            <person name="Watanabe A."/>
            <person name="Kamei K."/>
            <person name="Yaguchi T."/>
            <person name="Hagiwara D."/>
        </authorList>
    </citation>
    <scope>NUCLEOTIDE SEQUENCE [LARGE SCALE GENOMIC DNA]</scope>
    <source>
        <strain evidence="1 2">IFM 47045</strain>
    </source>
</reference>
<protein>
    <submittedName>
        <fullName evidence="1">Uncharacterized protein</fullName>
    </submittedName>
</protein>
<dbReference type="RefSeq" id="XP_043122804.1">
    <property type="nucleotide sequence ID" value="XM_043266869.1"/>
</dbReference>
<accession>A0A9P3BNI3</accession>
<dbReference type="OrthoDB" id="422362at2759"/>